<keyword evidence="2" id="KW-1185">Reference proteome</keyword>
<dbReference type="RefSeq" id="WP_211630186.1">
    <property type="nucleotide sequence ID" value="NZ_CP073100.1"/>
</dbReference>
<accession>A0A975G689</accession>
<dbReference type="Proteomes" id="UP000676169">
    <property type="component" value="Chromosome"/>
</dbReference>
<evidence type="ECO:0000313" key="1">
    <source>
        <dbReference type="EMBL" id="QUE50097.1"/>
    </source>
</evidence>
<sequence length="65" mass="7454">MKLHAAGIEAYGEALTKRAHAILEPRLDRRLAQHRAARILPRVVRSSLAWMLICLSLQRRLSRLV</sequence>
<dbReference type="KEGG" id="lamb:KBB96_14625"/>
<gene>
    <name evidence="1" type="ORF">KBB96_14625</name>
</gene>
<organism evidence="1 2">
    <name type="scientific">Luteolibacter ambystomatis</name>
    <dbReference type="NCBI Taxonomy" id="2824561"/>
    <lineage>
        <taxon>Bacteria</taxon>
        <taxon>Pseudomonadati</taxon>
        <taxon>Verrucomicrobiota</taxon>
        <taxon>Verrucomicrobiia</taxon>
        <taxon>Verrucomicrobiales</taxon>
        <taxon>Verrucomicrobiaceae</taxon>
        <taxon>Luteolibacter</taxon>
    </lineage>
</organism>
<proteinExistence type="predicted"/>
<dbReference type="AlphaFoldDB" id="A0A975G689"/>
<name>A0A975G689_9BACT</name>
<dbReference type="EMBL" id="CP073100">
    <property type="protein sequence ID" value="QUE50097.1"/>
    <property type="molecule type" value="Genomic_DNA"/>
</dbReference>
<evidence type="ECO:0000313" key="2">
    <source>
        <dbReference type="Proteomes" id="UP000676169"/>
    </source>
</evidence>
<reference evidence="1" key="1">
    <citation type="submission" date="2021-04" db="EMBL/GenBank/DDBJ databases">
        <title>Luteolibacter sp. 32A isolated from the skin of an Anderson's salamander (Ambystoma andersonii).</title>
        <authorList>
            <person name="Spergser J."/>
            <person name="Busse H.-J."/>
        </authorList>
    </citation>
    <scope>NUCLEOTIDE SEQUENCE</scope>
    <source>
        <strain evidence="1">32A</strain>
    </source>
</reference>
<protein>
    <submittedName>
        <fullName evidence="1">Uncharacterized protein</fullName>
    </submittedName>
</protein>